<evidence type="ECO:0000256" key="7">
    <source>
        <dbReference type="ARBA" id="ARBA00023242"/>
    </source>
</evidence>
<evidence type="ECO:0000256" key="5">
    <source>
        <dbReference type="ARBA" id="ARBA00023159"/>
    </source>
</evidence>
<organism evidence="12 13">
    <name type="scientific">Artemisia annua</name>
    <name type="common">Sweet wormwood</name>
    <dbReference type="NCBI Taxonomy" id="35608"/>
    <lineage>
        <taxon>Eukaryota</taxon>
        <taxon>Viridiplantae</taxon>
        <taxon>Streptophyta</taxon>
        <taxon>Embryophyta</taxon>
        <taxon>Tracheophyta</taxon>
        <taxon>Spermatophyta</taxon>
        <taxon>Magnoliopsida</taxon>
        <taxon>eudicotyledons</taxon>
        <taxon>Gunneridae</taxon>
        <taxon>Pentapetalae</taxon>
        <taxon>asterids</taxon>
        <taxon>campanulids</taxon>
        <taxon>Asterales</taxon>
        <taxon>Asteraceae</taxon>
        <taxon>Asteroideae</taxon>
        <taxon>Anthemideae</taxon>
        <taxon>Artemisiinae</taxon>
        <taxon>Artemisia</taxon>
    </lineage>
</organism>
<keyword evidence="4" id="KW-0238">DNA-binding</keyword>
<keyword evidence="7" id="KW-0539">Nucleus</keyword>
<dbReference type="InterPro" id="IPR012416">
    <property type="entry name" value="CBP60"/>
</dbReference>
<dbReference type="InterPro" id="IPR046830">
    <property type="entry name" value="Calmod_bind_M"/>
</dbReference>
<dbReference type="GO" id="GO:0043565">
    <property type="term" value="F:sequence-specific DNA binding"/>
    <property type="evidence" value="ECO:0007669"/>
    <property type="project" value="TreeGrafter"/>
</dbReference>
<dbReference type="Proteomes" id="UP000245207">
    <property type="component" value="Unassembled WGS sequence"/>
</dbReference>
<dbReference type="PANTHER" id="PTHR31713">
    <property type="entry name" value="OS02G0177800 PROTEIN"/>
    <property type="match status" value="1"/>
</dbReference>
<dbReference type="GO" id="GO:0005634">
    <property type="term" value="C:nucleus"/>
    <property type="evidence" value="ECO:0007669"/>
    <property type="project" value="UniProtKB-SubCell"/>
</dbReference>
<dbReference type="OrthoDB" id="757051at2759"/>
<keyword evidence="5" id="KW-0010">Activator</keyword>
<evidence type="ECO:0000259" key="10">
    <source>
        <dbReference type="Pfam" id="PF20451"/>
    </source>
</evidence>
<dbReference type="GO" id="GO:0005516">
    <property type="term" value="F:calmodulin binding"/>
    <property type="evidence" value="ECO:0007669"/>
    <property type="project" value="InterPro"/>
</dbReference>
<keyword evidence="13" id="KW-1185">Reference proteome</keyword>
<proteinExistence type="inferred from homology"/>
<evidence type="ECO:0000313" key="13">
    <source>
        <dbReference type="Proteomes" id="UP000245207"/>
    </source>
</evidence>
<evidence type="ECO:0000256" key="6">
    <source>
        <dbReference type="ARBA" id="ARBA00023163"/>
    </source>
</evidence>
<dbReference type="Pfam" id="PF20451">
    <property type="entry name" value="Calmod_bind_M"/>
    <property type="match status" value="1"/>
</dbReference>
<evidence type="ECO:0000256" key="2">
    <source>
        <dbReference type="ARBA" id="ARBA00007214"/>
    </source>
</evidence>
<evidence type="ECO:0000256" key="3">
    <source>
        <dbReference type="ARBA" id="ARBA00023015"/>
    </source>
</evidence>
<evidence type="ECO:0000313" key="12">
    <source>
        <dbReference type="EMBL" id="PWA35025.1"/>
    </source>
</evidence>
<feature type="domain" description="Calmodulin binding protein C-terminal" evidence="11">
    <location>
        <begin position="315"/>
        <end position="373"/>
    </location>
</feature>
<dbReference type="Pfam" id="PF07887">
    <property type="entry name" value="Calmodulin_bind"/>
    <property type="match status" value="1"/>
</dbReference>
<evidence type="ECO:0000259" key="9">
    <source>
        <dbReference type="Pfam" id="PF07887"/>
    </source>
</evidence>
<accession>A0A2U1KE20</accession>
<keyword evidence="6" id="KW-0804">Transcription</keyword>
<gene>
    <name evidence="12" type="ORF">CTI12_AA613360</name>
</gene>
<dbReference type="STRING" id="35608.A0A2U1KE20"/>
<name>A0A2U1KE20_ARTAN</name>
<dbReference type="GO" id="GO:0080142">
    <property type="term" value="P:regulation of salicylic acid biosynthetic process"/>
    <property type="evidence" value="ECO:0007669"/>
    <property type="project" value="TreeGrafter"/>
</dbReference>
<dbReference type="PANTHER" id="PTHR31713:SF42">
    <property type="entry name" value="PROTEIN SAR DEFICIENT 1"/>
    <property type="match status" value="1"/>
</dbReference>
<comment type="caution">
    <text evidence="12">The sequence shown here is derived from an EMBL/GenBank/DDBJ whole genome shotgun (WGS) entry which is preliminary data.</text>
</comment>
<comment type="subcellular location">
    <subcellularLocation>
        <location evidence="1">Nucleus</location>
    </subcellularLocation>
</comment>
<keyword evidence="3" id="KW-0805">Transcription regulation</keyword>
<dbReference type="EMBL" id="PKPP01020858">
    <property type="protein sequence ID" value="PWA35025.1"/>
    <property type="molecule type" value="Genomic_DNA"/>
</dbReference>
<feature type="domain" description="Calmodulin binding protein central" evidence="10">
    <location>
        <begin position="244"/>
        <end position="309"/>
    </location>
</feature>
<dbReference type="GO" id="GO:0003700">
    <property type="term" value="F:DNA-binding transcription factor activity"/>
    <property type="evidence" value="ECO:0007669"/>
    <property type="project" value="TreeGrafter"/>
</dbReference>
<reference evidence="12 13" key="1">
    <citation type="journal article" date="2018" name="Mol. Plant">
        <title>The genome of Artemisia annua provides insight into the evolution of Asteraceae family and artemisinin biosynthesis.</title>
        <authorList>
            <person name="Shen Q."/>
            <person name="Zhang L."/>
            <person name="Liao Z."/>
            <person name="Wang S."/>
            <person name="Yan T."/>
            <person name="Shi P."/>
            <person name="Liu M."/>
            <person name="Fu X."/>
            <person name="Pan Q."/>
            <person name="Wang Y."/>
            <person name="Lv Z."/>
            <person name="Lu X."/>
            <person name="Zhang F."/>
            <person name="Jiang W."/>
            <person name="Ma Y."/>
            <person name="Chen M."/>
            <person name="Hao X."/>
            <person name="Li L."/>
            <person name="Tang Y."/>
            <person name="Lv G."/>
            <person name="Zhou Y."/>
            <person name="Sun X."/>
            <person name="Brodelius P.E."/>
            <person name="Rose J.K.C."/>
            <person name="Tang K."/>
        </authorList>
    </citation>
    <scope>NUCLEOTIDE SEQUENCE [LARGE SCALE GENOMIC DNA]</scope>
    <source>
        <strain evidence="13">cv. Huhao1</strain>
        <tissue evidence="12">Leaf</tissue>
    </source>
</reference>
<evidence type="ECO:0000259" key="11">
    <source>
        <dbReference type="Pfam" id="PF20452"/>
    </source>
</evidence>
<feature type="region of interest" description="Disordered" evidence="8">
    <location>
        <begin position="1"/>
        <end position="20"/>
    </location>
</feature>
<sequence length="460" mass="52206">MSGKRFAEESDSNQYWENERRRRARPSLASAIGEVVKVNFVQNFCTALEPMLRRVVNEEVENGLRRSIPSYSRSSSWRIKAVEPSTMQLKFRKNLTLPIFTGTKILDEDGNPLELYIVDLSHNQESTVSCALKLQIVVLDGDFPSADSNKWTSDEFEKNIVKERRGKRPLLAGDVSVTMRDGVSLVENIELTDNSSWIRSRKFRIAARVVHGATPGLVIREAMTEAFVVKDHRGELYKKHHPPMLEDEVWRLEKIGKDGAFHKKLAANNIKTVQEFLKLSVVNEPKLRKILGLGMSDKMWEVTINHARTFVVTSKIYILRGPNNTIFLNPICQVIKAVINGENLSGKDLSRVNKSYIQKFVEEAYQNWNSLEVVDGPLCDTPLLTQGDRLDQYASNYPITTAIYEEHVIPERQTTELTYTSDRDHGGVVSSSYFYGPVEAYNFSDSSSKGELAATHNFIN</sequence>
<protein>
    <submittedName>
        <fullName evidence="12">Calmodulin binding protein-like protein</fullName>
    </submittedName>
</protein>
<feature type="domain" description="Calmodulin binding protein-like N-terminal" evidence="9">
    <location>
        <begin position="87"/>
        <end position="232"/>
    </location>
</feature>
<dbReference type="InterPro" id="IPR046829">
    <property type="entry name" value="Calmod_bind_C"/>
</dbReference>
<dbReference type="AlphaFoldDB" id="A0A2U1KE20"/>
<evidence type="ECO:0000256" key="4">
    <source>
        <dbReference type="ARBA" id="ARBA00023125"/>
    </source>
</evidence>
<dbReference type="Pfam" id="PF20452">
    <property type="entry name" value="Calmod_bind_C"/>
    <property type="match status" value="1"/>
</dbReference>
<evidence type="ECO:0000256" key="8">
    <source>
        <dbReference type="SAM" id="MobiDB-lite"/>
    </source>
</evidence>
<dbReference type="InterPro" id="IPR046831">
    <property type="entry name" value="Calmodulin_bind_N"/>
</dbReference>
<evidence type="ECO:0000256" key="1">
    <source>
        <dbReference type="ARBA" id="ARBA00004123"/>
    </source>
</evidence>
<comment type="similarity">
    <text evidence="2">Belongs to the plant ACBP60 protein family.</text>
</comment>